<dbReference type="FunFam" id="3.40.50.1100:FF:000005">
    <property type="entry name" value="Threonine dehydratase catabolic"/>
    <property type="match status" value="1"/>
</dbReference>
<dbReference type="InterPro" id="IPR044561">
    <property type="entry name" value="ACT_ThrD-II-like"/>
</dbReference>
<dbReference type="GO" id="GO:0006565">
    <property type="term" value="P:L-serine catabolic process"/>
    <property type="evidence" value="ECO:0007669"/>
    <property type="project" value="TreeGrafter"/>
</dbReference>
<dbReference type="GO" id="GO:0004794">
    <property type="term" value="F:threonine deaminase activity"/>
    <property type="evidence" value="ECO:0007669"/>
    <property type="project" value="UniProtKB-EC"/>
</dbReference>
<dbReference type="RefSeq" id="WP_123045396.1">
    <property type="nucleotide sequence ID" value="NZ_RDSR01000007.1"/>
</dbReference>
<feature type="domain" description="ACT" evidence="15">
    <location>
        <begin position="336"/>
        <end position="410"/>
    </location>
</feature>
<comment type="pathway">
    <text evidence="3">Amino-acid biosynthesis; L-isoleucine biosynthesis; 2-oxobutanoate from L-threonine: step 1/1.</text>
</comment>
<dbReference type="PANTHER" id="PTHR48078:SF6">
    <property type="entry name" value="L-THREONINE DEHYDRATASE CATABOLIC TDCB"/>
    <property type="match status" value="1"/>
</dbReference>
<dbReference type="InterPro" id="IPR036052">
    <property type="entry name" value="TrpB-like_PALP_sf"/>
</dbReference>
<dbReference type="InterPro" id="IPR045865">
    <property type="entry name" value="ACT-like_dom_sf"/>
</dbReference>
<dbReference type="SUPFAM" id="SSF55021">
    <property type="entry name" value="ACT-like"/>
    <property type="match status" value="1"/>
</dbReference>
<dbReference type="CDD" id="cd04886">
    <property type="entry name" value="ACT_ThrD-II-like"/>
    <property type="match status" value="1"/>
</dbReference>
<evidence type="ECO:0000256" key="7">
    <source>
        <dbReference type="ARBA" id="ARBA00012096"/>
    </source>
</evidence>
<dbReference type="Pfam" id="PF00291">
    <property type="entry name" value="PALP"/>
    <property type="match status" value="1"/>
</dbReference>
<dbReference type="GO" id="GO:0009097">
    <property type="term" value="P:isoleucine biosynthetic process"/>
    <property type="evidence" value="ECO:0007669"/>
    <property type="project" value="UniProtKB-UniPathway"/>
</dbReference>
<dbReference type="InterPro" id="IPR002912">
    <property type="entry name" value="ACT_dom"/>
</dbReference>
<keyword evidence="10" id="KW-0412">Isoleucine biosynthesis</keyword>
<dbReference type="InterPro" id="IPR005789">
    <property type="entry name" value="Thr_deHydtase_catblc"/>
</dbReference>
<dbReference type="SUPFAM" id="SSF53686">
    <property type="entry name" value="Tryptophan synthase beta subunit-like PLP-dependent enzymes"/>
    <property type="match status" value="1"/>
</dbReference>
<dbReference type="CDD" id="cd01562">
    <property type="entry name" value="Thr-dehyd"/>
    <property type="match status" value="1"/>
</dbReference>
<evidence type="ECO:0000313" key="16">
    <source>
        <dbReference type="EMBL" id="RNE63786.1"/>
    </source>
</evidence>
<evidence type="ECO:0000256" key="4">
    <source>
        <dbReference type="ARBA" id="ARBA00004958"/>
    </source>
</evidence>
<dbReference type="AlphaFoldDB" id="A0A3M8LE79"/>
<evidence type="ECO:0000256" key="5">
    <source>
        <dbReference type="ARBA" id="ARBA00010869"/>
    </source>
</evidence>
<organism evidence="16 17">
    <name type="scientific">Cryobacterium tepidiphilum</name>
    <dbReference type="NCBI Taxonomy" id="2486026"/>
    <lineage>
        <taxon>Bacteria</taxon>
        <taxon>Bacillati</taxon>
        <taxon>Actinomycetota</taxon>
        <taxon>Actinomycetes</taxon>
        <taxon>Micrococcales</taxon>
        <taxon>Microbacteriaceae</taxon>
        <taxon>Cryobacterium</taxon>
    </lineage>
</organism>
<protein>
    <recommendedName>
        <fullName evidence="8">L-threonine dehydratase catabolic TdcB</fullName>
        <ecNumber evidence="7">4.3.1.19</ecNumber>
    </recommendedName>
    <alternativeName>
        <fullName evidence="14">Threonine deaminase</fullName>
    </alternativeName>
</protein>
<evidence type="ECO:0000256" key="14">
    <source>
        <dbReference type="ARBA" id="ARBA00031427"/>
    </source>
</evidence>
<comment type="caution">
    <text evidence="16">The sequence shown here is derived from an EMBL/GenBank/DDBJ whole genome shotgun (WGS) entry which is preliminary data.</text>
</comment>
<keyword evidence="12 16" id="KW-0456">Lyase</keyword>
<evidence type="ECO:0000256" key="2">
    <source>
        <dbReference type="ARBA" id="ARBA00001933"/>
    </source>
</evidence>
<dbReference type="EC" id="4.3.1.19" evidence="7"/>
<dbReference type="InterPro" id="IPR000634">
    <property type="entry name" value="Ser/Thr_deHydtase_PyrdxlP-BS"/>
</dbReference>
<evidence type="ECO:0000256" key="1">
    <source>
        <dbReference type="ARBA" id="ARBA00001274"/>
    </source>
</evidence>
<evidence type="ECO:0000256" key="13">
    <source>
        <dbReference type="ARBA" id="ARBA00025527"/>
    </source>
</evidence>
<evidence type="ECO:0000313" key="17">
    <source>
        <dbReference type="Proteomes" id="UP000279859"/>
    </source>
</evidence>
<dbReference type="GO" id="GO:0006567">
    <property type="term" value="P:L-threonine catabolic process"/>
    <property type="evidence" value="ECO:0007669"/>
    <property type="project" value="InterPro"/>
</dbReference>
<comment type="function">
    <text evidence="13">Catalyzes the anaerobic formation of alpha-ketobutyrate and ammonia from threonine in a two-step reaction. The first step involved a dehydration of threonine and a production of enamine intermediates (aminocrotonate), which tautomerizes to its imine form (iminobutyrate). Both intermediates are unstable and short-lived. The second step is the nonenzymatic hydrolysis of the enamine/imine intermediates to form 2-ketobutyrate and free ammonia. In the low water environment of the cell, the second step is accelerated by RidA.</text>
</comment>
<evidence type="ECO:0000256" key="8">
    <source>
        <dbReference type="ARBA" id="ARBA00022248"/>
    </source>
</evidence>
<dbReference type="NCBIfam" id="TIGR01127">
    <property type="entry name" value="ilvA_1Cterm"/>
    <property type="match status" value="1"/>
</dbReference>
<gene>
    <name evidence="16" type="ORF">EEJ31_06030</name>
</gene>
<accession>A0A3M8LE79</accession>
<evidence type="ECO:0000256" key="11">
    <source>
        <dbReference type="ARBA" id="ARBA00022898"/>
    </source>
</evidence>
<dbReference type="PROSITE" id="PS00165">
    <property type="entry name" value="DEHYDRATASE_SER_THR"/>
    <property type="match status" value="1"/>
</dbReference>
<evidence type="ECO:0000256" key="10">
    <source>
        <dbReference type="ARBA" id="ARBA00022624"/>
    </source>
</evidence>
<keyword evidence="17" id="KW-1185">Reference proteome</keyword>
<dbReference type="Gene3D" id="3.30.70.260">
    <property type="match status" value="1"/>
</dbReference>
<dbReference type="Pfam" id="PF01842">
    <property type="entry name" value="ACT"/>
    <property type="match status" value="1"/>
</dbReference>
<dbReference type="PROSITE" id="PS51671">
    <property type="entry name" value="ACT"/>
    <property type="match status" value="1"/>
</dbReference>
<comment type="catalytic activity">
    <reaction evidence="1">
        <text>L-threonine = 2-oxobutanoate + NH4(+)</text>
        <dbReference type="Rhea" id="RHEA:22108"/>
        <dbReference type="ChEBI" id="CHEBI:16763"/>
        <dbReference type="ChEBI" id="CHEBI:28938"/>
        <dbReference type="ChEBI" id="CHEBI:57926"/>
        <dbReference type="EC" id="4.3.1.19"/>
    </reaction>
</comment>
<proteinExistence type="inferred from homology"/>
<dbReference type="Gene3D" id="3.40.50.1100">
    <property type="match status" value="2"/>
</dbReference>
<keyword evidence="11" id="KW-0663">Pyridoxal phosphate</keyword>
<evidence type="ECO:0000256" key="12">
    <source>
        <dbReference type="ARBA" id="ARBA00023239"/>
    </source>
</evidence>
<keyword evidence="9" id="KW-0021">Allosteric enzyme</keyword>
<comment type="pathway">
    <text evidence="4">Amino-acid degradation; L-threonine degradation via propanoate pathway; propanoate from L-threonine: step 1/4.</text>
</comment>
<reference evidence="16 17" key="1">
    <citation type="submission" date="2018-11" db="EMBL/GenBank/DDBJ databases">
        <title>Cryobacterium sp. nov., isolated from rhizosphere soil of lettuce.</title>
        <authorList>
            <person name="Wang Y."/>
        </authorList>
    </citation>
    <scope>NUCLEOTIDE SEQUENCE [LARGE SCALE GENOMIC DNA]</scope>
    <source>
        <strain evidence="16 17">NEAU-85</strain>
    </source>
</reference>
<dbReference type="Proteomes" id="UP000279859">
    <property type="component" value="Unassembled WGS sequence"/>
</dbReference>
<dbReference type="EMBL" id="RDSR01000007">
    <property type="protein sequence ID" value="RNE63786.1"/>
    <property type="molecule type" value="Genomic_DNA"/>
</dbReference>
<comment type="cofactor">
    <cofactor evidence="2">
        <name>pyridoxal 5'-phosphate</name>
        <dbReference type="ChEBI" id="CHEBI:597326"/>
    </cofactor>
</comment>
<comment type="subunit">
    <text evidence="6">In the native structure, TdcB is in a dimeric form, whereas in the TdcB-AMP complex, it exists in a tetrameric form (dimer of dimers).</text>
</comment>
<evidence type="ECO:0000256" key="9">
    <source>
        <dbReference type="ARBA" id="ARBA00022533"/>
    </source>
</evidence>
<evidence type="ECO:0000256" key="3">
    <source>
        <dbReference type="ARBA" id="ARBA00004810"/>
    </source>
</evidence>
<comment type="similarity">
    <text evidence="5">Belongs to the serine/threonine dehydratase family.</text>
</comment>
<keyword evidence="10" id="KW-0100">Branched-chain amino acid biosynthesis</keyword>
<keyword evidence="10" id="KW-0028">Amino-acid biosynthesis</keyword>
<evidence type="ECO:0000259" key="15">
    <source>
        <dbReference type="PROSITE" id="PS51671"/>
    </source>
</evidence>
<dbReference type="InterPro" id="IPR001926">
    <property type="entry name" value="TrpB-like_PALP"/>
</dbReference>
<dbReference type="UniPathway" id="UPA00047">
    <property type="reaction ID" value="UER00054"/>
</dbReference>
<dbReference type="OrthoDB" id="9811476at2"/>
<dbReference type="PANTHER" id="PTHR48078">
    <property type="entry name" value="THREONINE DEHYDRATASE, MITOCHONDRIAL-RELATED"/>
    <property type="match status" value="1"/>
</dbReference>
<sequence length="410" mass="43174">MTEPASGPTLAQIEEARDVVARVAQSTPMESSRYLHEVLGSPVLLKCENLQRTGSYKIRGAYYRMSRLTPEERARGVVAASAGNHAQGVAFAARELGIKATIFMPLGVALPKLQATRDYGADVKLRGHTVTEPLLAAAEYALETGAVLIPPFDHIDVVTGQATLGLEILDQAPDVATVVVPIGGGGLISGVASAVKQRAAAEGRDIRVVGVQAARAAAYPPSLAIGEAVDITIEPTIADGIAVAKPGTLNFDLVREYVDEVVTVSEDDIARALLVLLERAKLVVEPAGAVSVAAILAGKIPSLGPTVAILSGGNIDPLLMQRVISHGLAASDRYLTLKIMLPDRPGQLARISELLAEARANVNEVLHTRHGTGLQLTEVELDISVETRGPEHRQQVVDLLRGAGYNPQIG</sequence>
<dbReference type="InterPro" id="IPR050147">
    <property type="entry name" value="Ser/Thr_Dehydratase"/>
</dbReference>
<dbReference type="GO" id="GO:0003941">
    <property type="term" value="F:L-serine ammonia-lyase activity"/>
    <property type="evidence" value="ECO:0007669"/>
    <property type="project" value="TreeGrafter"/>
</dbReference>
<dbReference type="GO" id="GO:0030170">
    <property type="term" value="F:pyridoxal phosphate binding"/>
    <property type="evidence" value="ECO:0007669"/>
    <property type="project" value="InterPro"/>
</dbReference>
<name>A0A3M8LE79_9MICO</name>
<evidence type="ECO:0000256" key="6">
    <source>
        <dbReference type="ARBA" id="ARBA00011447"/>
    </source>
</evidence>